<dbReference type="PANTHER" id="PTHR12124">
    <property type="entry name" value="POLYMYOSITIS/SCLERODERMA AUTOANTIGEN-RELATED"/>
    <property type="match status" value="1"/>
</dbReference>
<sequence>MWHSDQALAEHPYQYEIDHFNVPESQLDSYPPIVILLIKVTITFVLHHDHRSFMGLTCLLQISTRENDYIIDPFPLWMNMHILNEPFTNPKILKVFHGAERDIIWLQRDFGIYVINMFDTYRAMRRLDLPKFSLQFLVQKYCSVTLMKEFQMSDWRIRPLPPHLLDYARGDTHYLLFCYDKLREELLEKGNELKNLLKAVYTESIETCGKKAIANFWALDVHLTMVSFMLWSNYGNGEINNTVQALPREMQGIIACCSPVPLMVKERLLELHKSDFLNFLNFVYNYCKCSTFFYIYIYIYIIEGKCSYFVKLSIINIYSTTKFRCVCCKIAYLIRRFQAFSLYYFSIILQARLYDEQRKQKELGINDESKKLFSHHDEAVSRKPVADVDVGEISLCDGSSSQFTDEMLTKKALKRKKKHVCFYSTRISWYLYKAAYNAFYLDQI</sequence>
<evidence type="ECO:0000259" key="1">
    <source>
        <dbReference type="SMART" id="SM00474"/>
    </source>
</evidence>
<dbReference type="GO" id="GO:0000176">
    <property type="term" value="C:nuclear exosome (RNase complex)"/>
    <property type="evidence" value="ECO:0007669"/>
    <property type="project" value="TreeGrafter"/>
</dbReference>
<dbReference type="InterPro" id="IPR002562">
    <property type="entry name" value="3'-5'_exonuclease_dom"/>
</dbReference>
<dbReference type="Proteomes" id="UP000095283">
    <property type="component" value="Unplaced"/>
</dbReference>
<dbReference type="InterPro" id="IPR036397">
    <property type="entry name" value="RNaseH_sf"/>
</dbReference>
<keyword evidence="2" id="KW-1185">Reference proteome</keyword>
<dbReference type="Gene3D" id="3.30.420.10">
    <property type="entry name" value="Ribonuclease H-like superfamily/Ribonuclease H"/>
    <property type="match status" value="1"/>
</dbReference>
<feature type="domain" description="3'-5' exonuclease" evidence="1">
    <location>
        <begin position="23"/>
        <end position="187"/>
    </location>
</feature>
<protein>
    <submittedName>
        <fullName evidence="3">3'-5' exonuclease domain-containing protein</fullName>
    </submittedName>
</protein>
<dbReference type="GO" id="GO:0005730">
    <property type="term" value="C:nucleolus"/>
    <property type="evidence" value="ECO:0007669"/>
    <property type="project" value="TreeGrafter"/>
</dbReference>
<dbReference type="GO" id="GO:0000175">
    <property type="term" value="F:3'-5'-RNA exonuclease activity"/>
    <property type="evidence" value="ECO:0007669"/>
    <property type="project" value="InterPro"/>
</dbReference>
<evidence type="ECO:0000313" key="2">
    <source>
        <dbReference type="Proteomes" id="UP000095283"/>
    </source>
</evidence>
<organism evidence="2 3">
    <name type="scientific">Heterorhabditis bacteriophora</name>
    <name type="common">Entomopathogenic nematode worm</name>
    <dbReference type="NCBI Taxonomy" id="37862"/>
    <lineage>
        <taxon>Eukaryota</taxon>
        <taxon>Metazoa</taxon>
        <taxon>Ecdysozoa</taxon>
        <taxon>Nematoda</taxon>
        <taxon>Chromadorea</taxon>
        <taxon>Rhabditida</taxon>
        <taxon>Rhabditina</taxon>
        <taxon>Rhabditomorpha</taxon>
        <taxon>Strongyloidea</taxon>
        <taxon>Heterorhabditidae</taxon>
        <taxon>Heterorhabditis</taxon>
    </lineage>
</organism>
<dbReference type="AlphaFoldDB" id="A0A1I7X1Q2"/>
<dbReference type="GO" id="GO:0071040">
    <property type="term" value="P:nuclear polyadenylation-dependent antisense transcript catabolic process"/>
    <property type="evidence" value="ECO:0007669"/>
    <property type="project" value="TreeGrafter"/>
</dbReference>
<accession>A0A1I7X1Q2</accession>
<dbReference type="PANTHER" id="PTHR12124:SF47">
    <property type="entry name" value="EXOSOME COMPONENT 10"/>
    <property type="match status" value="1"/>
</dbReference>
<dbReference type="SUPFAM" id="SSF53098">
    <property type="entry name" value="Ribonuclease H-like"/>
    <property type="match status" value="1"/>
</dbReference>
<dbReference type="GO" id="GO:0003727">
    <property type="term" value="F:single-stranded RNA binding"/>
    <property type="evidence" value="ECO:0007669"/>
    <property type="project" value="TreeGrafter"/>
</dbReference>
<dbReference type="WBParaSite" id="Hba_11324">
    <property type="protein sequence ID" value="Hba_11324"/>
    <property type="gene ID" value="Hba_11324"/>
</dbReference>
<evidence type="ECO:0000313" key="3">
    <source>
        <dbReference type="WBParaSite" id="Hba_11324"/>
    </source>
</evidence>
<proteinExistence type="predicted"/>
<dbReference type="GO" id="GO:0071036">
    <property type="term" value="P:nuclear polyadenylation-dependent snoRNA catabolic process"/>
    <property type="evidence" value="ECO:0007669"/>
    <property type="project" value="TreeGrafter"/>
</dbReference>
<reference evidence="3" key="1">
    <citation type="submission" date="2016-11" db="UniProtKB">
        <authorList>
            <consortium name="WormBaseParasite"/>
        </authorList>
    </citation>
    <scope>IDENTIFICATION</scope>
</reference>
<name>A0A1I7X1Q2_HETBA</name>
<dbReference type="GO" id="GO:0071035">
    <property type="term" value="P:nuclear polyadenylation-dependent rRNA catabolic process"/>
    <property type="evidence" value="ECO:0007669"/>
    <property type="project" value="TreeGrafter"/>
</dbReference>
<dbReference type="InterPro" id="IPR012337">
    <property type="entry name" value="RNaseH-like_sf"/>
</dbReference>
<dbReference type="GO" id="GO:0071038">
    <property type="term" value="P:TRAMP-dependent tRNA surveillance pathway"/>
    <property type="evidence" value="ECO:0007669"/>
    <property type="project" value="TreeGrafter"/>
</dbReference>
<dbReference type="GO" id="GO:0071044">
    <property type="term" value="P:histone mRNA catabolic process"/>
    <property type="evidence" value="ECO:0007669"/>
    <property type="project" value="TreeGrafter"/>
</dbReference>
<dbReference type="SMART" id="SM00474">
    <property type="entry name" value="35EXOc"/>
    <property type="match status" value="1"/>
</dbReference>
<dbReference type="GO" id="GO:0000467">
    <property type="term" value="P:exonucleolytic trimming to generate mature 3'-end of 5.8S rRNA from tricistronic rRNA transcript (SSU-rRNA, 5.8S rRNA, LSU-rRNA)"/>
    <property type="evidence" value="ECO:0007669"/>
    <property type="project" value="InterPro"/>
</dbReference>
<dbReference type="GO" id="GO:0071039">
    <property type="term" value="P:nuclear polyadenylation-dependent CUT catabolic process"/>
    <property type="evidence" value="ECO:0007669"/>
    <property type="project" value="TreeGrafter"/>
</dbReference>
<dbReference type="GO" id="GO:0071037">
    <property type="term" value="P:nuclear polyadenylation-dependent snRNA catabolic process"/>
    <property type="evidence" value="ECO:0007669"/>
    <property type="project" value="TreeGrafter"/>
</dbReference>
<dbReference type="InterPro" id="IPR045092">
    <property type="entry name" value="Rrp6-like"/>
</dbReference>
<dbReference type="GO" id="GO:0071051">
    <property type="term" value="P:poly(A)-dependent snoRNA 3'-end processing"/>
    <property type="evidence" value="ECO:0007669"/>
    <property type="project" value="TreeGrafter"/>
</dbReference>
<dbReference type="Pfam" id="PF01612">
    <property type="entry name" value="DNA_pol_A_exo1"/>
    <property type="match status" value="1"/>
</dbReference>